<evidence type="ECO:0000259" key="6">
    <source>
        <dbReference type="PROSITE" id="PS50048"/>
    </source>
</evidence>
<evidence type="ECO:0000313" key="7">
    <source>
        <dbReference type="EMBL" id="OQE14952.1"/>
    </source>
</evidence>
<dbReference type="PANTHER" id="PTHR37534">
    <property type="entry name" value="TRANSCRIPTIONAL ACTIVATOR PROTEIN UGA3"/>
    <property type="match status" value="1"/>
</dbReference>
<dbReference type="Gene3D" id="4.10.240.10">
    <property type="entry name" value="Zn(2)-C6 fungal-type DNA-binding domain"/>
    <property type="match status" value="1"/>
</dbReference>
<evidence type="ECO:0000256" key="5">
    <source>
        <dbReference type="ARBA" id="ARBA00023242"/>
    </source>
</evidence>
<dbReference type="GO" id="GO:0000976">
    <property type="term" value="F:transcription cis-regulatory region binding"/>
    <property type="evidence" value="ECO:0007669"/>
    <property type="project" value="TreeGrafter"/>
</dbReference>
<keyword evidence="4" id="KW-0804">Transcription</keyword>
<gene>
    <name evidence="7" type="ORF">PENSTE_c031G05881</name>
</gene>
<dbReference type="InterPro" id="IPR001138">
    <property type="entry name" value="Zn2Cys6_DnaBD"/>
</dbReference>
<dbReference type="GO" id="GO:0008270">
    <property type="term" value="F:zinc ion binding"/>
    <property type="evidence" value="ECO:0007669"/>
    <property type="project" value="InterPro"/>
</dbReference>
<dbReference type="GO" id="GO:0005634">
    <property type="term" value="C:nucleus"/>
    <property type="evidence" value="ECO:0007669"/>
    <property type="project" value="UniProtKB-SubCell"/>
</dbReference>
<dbReference type="OrthoDB" id="3031538at2759"/>
<protein>
    <recommendedName>
        <fullName evidence="6">Zn(2)-C6 fungal-type domain-containing protein</fullName>
    </recommendedName>
</protein>
<dbReference type="PANTHER" id="PTHR37534:SF15">
    <property type="entry name" value="ZN(II)2CYS6 TRANSCRIPTION FACTOR (EUROFUNG)"/>
    <property type="match status" value="1"/>
</dbReference>
<dbReference type="GO" id="GO:0000981">
    <property type="term" value="F:DNA-binding transcription factor activity, RNA polymerase II-specific"/>
    <property type="evidence" value="ECO:0007669"/>
    <property type="project" value="InterPro"/>
</dbReference>
<accession>A0A1V6SLK7</accession>
<evidence type="ECO:0000313" key="8">
    <source>
        <dbReference type="Proteomes" id="UP000191285"/>
    </source>
</evidence>
<dbReference type="Pfam" id="PF11951">
    <property type="entry name" value="Fungal_trans_2"/>
    <property type="match status" value="1"/>
</dbReference>
<keyword evidence="3" id="KW-0238">DNA-binding</keyword>
<comment type="caution">
    <text evidence="7">The sequence shown here is derived from an EMBL/GenBank/DDBJ whole genome shotgun (WGS) entry which is preliminary data.</text>
</comment>
<keyword evidence="5" id="KW-0539">Nucleus</keyword>
<dbReference type="AlphaFoldDB" id="A0A1V6SLK7"/>
<evidence type="ECO:0000256" key="1">
    <source>
        <dbReference type="ARBA" id="ARBA00004123"/>
    </source>
</evidence>
<dbReference type="Pfam" id="PF00172">
    <property type="entry name" value="Zn_clus"/>
    <property type="match status" value="1"/>
</dbReference>
<dbReference type="PROSITE" id="PS00463">
    <property type="entry name" value="ZN2_CY6_FUNGAL_1"/>
    <property type="match status" value="1"/>
</dbReference>
<dbReference type="InterPro" id="IPR036864">
    <property type="entry name" value="Zn2-C6_fun-type_DNA-bd_sf"/>
</dbReference>
<dbReference type="STRING" id="303698.A0A1V6SLK7"/>
<evidence type="ECO:0000256" key="4">
    <source>
        <dbReference type="ARBA" id="ARBA00023163"/>
    </source>
</evidence>
<dbReference type="SUPFAM" id="SSF57701">
    <property type="entry name" value="Zn2/Cys6 DNA-binding domain"/>
    <property type="match status" value="1"/>
</dbReference>
<evidence type="ECO:0000256" key="2">
    <source>
        <dbReference type="ARBA" id="ARBA00023015"/>
    </source>
</evidence>
<dbReference type="Proteomes" id="UP000191285">
    <property type="component" value="Unassembled WGS sequence"/>
</dbReference>
<dbReference type="CDD" id="cd00067">
    <property type="entry name" value="GAL4"/>
    <property type="match status" value="1"/>
</dbReference>
<reference evidence="8" key="1">
    <citation type="journal article" date="2017" name="Nat. Microbiol.">
        <title>Global analysis of biosynthetic gene clusters reveals vast potential of secondary metabolite production in Penicillium species.</title>
        <authorList>
            <person name="Nielsen J.C."/>
            <person name="Grijseels S."/>
            <person name="Prigent S."/>
            <person name="Ji B."/>
            <person name="Dainat J."/>
            <person name="Nielsen K.F."/>
            <person name="Frisvad J.C."/>
            <person name="Workman M."/>
            <person name="Nielsen J."/>
        </authorList>
    </citation>
    <scope>NUCLEOTIDE SEQUENCE [LARGE SCALE GENOMIC DNA]</scope>
    <source>
        <strain evidence="8">IBT 24891</strain>
    </source>
</reference>
<dbReference type="InterPro" id="IPR021858">
    <property type="entry name" value="Fun_TF"/>
</dbReference>
<comment type="subcellular location">
    <subcellularLocation>
        <location evidence="1">Nucleus</location>
    </subcellularLocation>
</comment>
<dbReference type="GO" id="GO:0045944">
    <property type="term" value="P:positive regulation of transcription by RNA polymerase II"/>
    <property type="evidence" value="ECO:0007669"/>
    <property type="project" value="TreeGrafter"/>
</dbReference>
<feature type="domain" description="Zn(2)-C6 fungal-type" evidence="6">
    <location>
        <begin position="14"/>
        <end position="43"/>
    </location>
</feature>
<proteinExistence type="predicted"/>
<keyword evidence="8" id="KW-1185">Reference proteome</keyword>
<name>A0A1V6SLK7_9EURO</name>
<evidence type="ECO:0000256" key="3">
    <source>
        <dbReference type="ARBA" id="ARBA00023125"/>
    </source>
</evidence>
<dbReference type="SMART" id="SM00066">
    <property type="entry name" value="GAL4"/>
    <property type="match status" value="1"/>
</dbReference>
<dbReference type="EMBL" id="MLKD01000031">
    <property type="protein sequence ID" value="OQE14952.1"/>
    <property type="molecule type" value="Genomic_DNA"/>
</dbReference>
<keyword evidence="2" id="KW-0805">Transcription regulation</keyword>
<organism evidence="7 8">
    <name type="scientific">Penicillium steckii</name>
    <dbReference type="NCBI Taxonomy" id="303698"/>
    <lineage>
        <taxon>Eukaryota</taxon>
        <taxon>Fungi</taxon>
        <taxon>Dikarya</taxon>
        <taxon>Ascomycota</taxon>
        <taxon>Pezizomycotina</taxon>
        <taxon>Eurotiomycetes</taxon>
        <taxon>Eurotiomycetidae</taxon>
        <taxon>Eurotiales</taxon>
        <taxon>Aspergillaceae</taxon>
        <taxon>Penicillium</taxon>
    </lineage>
</organism>
<sequence length="471" mass="52774">MSPSELRHIKSRTGCQPCKRRHLKCDERKPTCGRCRKRGETCTGNFKSAIWHIENPSLYMLRPVLPPATIGSPQSSSTSLRSLGTLNYAPVNDIIQHWFDHACLTMAIVPPPMNPLSYPISPYLQRSQAVRHAVECVSQAHRNHFSAAQVAKVLEERSLALVSLQHEIGKASPSASPFRLRAILLASLLLGISSGWVTADEYGVEFLVGARRVVQSILGEPVDESAEDTCLNYLLGLYLYWEAVCSFLDTDLYGVSPSTISIPHLLEMVASRYLNREVHPVTGIATSLFPIITEIGNLYRRTVNFPYIDPCEETRIEAKLREWSPPGPPSDSLNARWRYFQSLSQSYHAMGVIMLHQARSVVRDLTEQEMSALTDAVGIVMVTLKVCPLADPLLNSIAPLLVIAGSELRNNQTELRALVSQRAREITKYTRITAYTGALELVRDIWRQRDNGSGITWLELMFQQRKILLLV</sequence>
<dbReference type="PROSITE" id="PS50048">
    <property type="entry name" value="ZN2_CY6_FUNGAL_2"/>
    <property type="match status" value="1"/>
</dbReference>